<protein>
    <submittedName>
        <fullName evidence="4">Putative peptidoglycan binding domain-containing protein</fullName>
    </submittedName>
</protein>
<evidence type="ECO:0000313" key="4">
    <source>
        <dbReference type="EMBL" id="SFL21128.1"/>
    </source>
</evidence>
<dbReference type="EMBL" id="FOTF01000010">
    <property type="protein sequence ID" value="SFL21128.1"/>
    <property type="molecule type" value="Genomic_DNA"/>
</dbReference>
<dbReference type="GO" id="GO:0042834">
    <property type="term" value="F:peptidoglycan binding"/>
    <property type="evidence" value="ECO:0007669"/>
    <property type="project" value="InterPro"/>
</dbReference>
<dbReference type="InterPro" id="IPR036680">
    <property type="entry name" value="SPOR-like_sf"/>
</dbReference>
<feature type="chain" id="PRO_5011578364" evidence="2">
    <location>
        <begin position="23"/>
        <end position="600"/>
    </location>
</feature>
<feature type="compositionally biased region" description="Low complexity" evidence="1">
    <location>
        <begin position="124"/>
        <end position="134"/>
    </location>
</feature>
<organism evidence="4 5">
    <name type="scientific">Loktanella salsilacus</name>
    <dbReference type="NCBI Taxonomy" id="195913"/>
    <lineage>
        <taxon>Bacteria</taxon>
        <taxon>Pseudomonadati</taxon>
        <taxon>Pseudomonadota</taxon>
        <taxon>Alphaproteobacteria</taxon>
        <taxon>Rhodobacterales</taxon>
        <taxon>Roseobacteraceae</taxon>
        <taxon>Loktanella</taxon>
    </lineage>
</organism>
<feature type="region of interest" description="Disordered" evidence="1">
    <location>
        <begin position="146"/>
        <end position="172"/>
    </location>
</feature>
<dbReference type="PROSITE" id="PS51724">
    <property type="entry name" value="SPOR"/>
    <property type="match status" value="1"/>
</dbReference>
<keyword evidence="5" id="KW-1185">Reference proteome</keyword>
<keyword evidence="2" id="KW-0732">Signal</keyword>
<dbReference type="Pfam" id="PF13365">
    <property type="entry name" value="Trypsin_2"/>
    <property type="match status" value="1"/>
</dbReference>
<dbReference type="STRING" id="195913.SAMN04488004_110112"/>
<dbReference type="SUPFAM" id="SSF110997">
    <property type="entry name" value="Sporulation related repeat"/>
    <property type="match status" value="1"/>
</dbReference>
<dbReference type="InterPro" id="IPR002477">
    <property type="entry name" value="Peptidoglycan-bd-like"/>
</dbReference>
<dbReference type="Proteomes" id="UP000199550">
    <property type="component" value="Unassembled WGS sequence"/>
</dbReference>
<evidence type="ECO:0000313" key="5">
    <source>
        <dbReference type="Proteomes" id="UP000199550"/>
    </source>
</evidence>
<evidence type="ECO:0000256" key="1">
    <source>
        <dbReference type="SAM" id="MobiDB-lite"/>
    </source>
</evidence>
<feature type="domain" description="SPOR" evidence="3">
    <location>
        <begin position="22"/>
        <end position="99"/>
    </location>
</feature>
<sequence>MKPLAIWIAAASFSLTSQIAFAQAASGTYIQLEAQPTQTAADTRVRVYASQTENVFGYRLGRSWFAVVMGPYASREAATAALREMRQAGLAPSDAFLTNGERFGDQYWPAPGDARPPLAPPAPAAEAEAETAPAVEDAAPQVVDATPAAPEPAPEVEAIPEESVQDARVSEQALTQDEKELLQTALGWAGFYDAAVDGAFGRGTRGAMEAWQLAQGFAPTGVLTTAQRAQLVGAYNSVLDGMNLQLVRDTAAGVEVLIPTGAVSFTEYEPPFARFGSKGDIPAQVLLISQSGDQNRLFGLYEILQTLAIFPPEGERSRKDASFEIAGTSADVQSYVSAQLEDGQIKGFALVWPAGDSARFDRIRDEMKNSFNAIDGVLDPAIASPDEDQAIDLVAGLQIRKPKTSRTGFYIDMQGRVLTDAMAVESCEEISIDGSHPATVTMTDTDLGIAVLTPDEALSPQSVAAFQTQVPRLQTEIAVAGYPYGGVLVTPTLTFGRLADIRGLNGEEDLKRLTLTARDGDAGGPVFDNGGAVLGMLLPKVAQDGQLLPPDVSFIIDADRIVAALSDAGIATDTTDTLAFMPPETLTLRAAESTVLVSCW</sequence>
<dbReference type="Pfam" id="PF05036">
    <property type="entry name" value="SPOR"/>
    <property type="match status" value="1"/>
</dbReference>
<feature type="signal peptide" evidence="2">
    <location>
        <begin position="1"/>
        <end position="22"/>
    </location>
</feature>
<dbReference type="InterPro" id="IPR009003">
    <property type="entry name" value="Peptidase_S1_PA"/>
</dbReference>
<dbReference type="Gene3D" id="3.30.70.1070">
    <property type="entry name" value="Sporulation related repeat"/>
    <property type="match status" value="1"/>
</dbReference>
<evidence type="ECO:0000259" key="3">
    <source>
        <dbReference type="PROSITE" id="PS51724"/>
    </source>
</evidence>
<dbReference type="RefSeq" id="WP_090189316.1">
    <property type="nucleotide sequence ID" value="NZ_FOTF01000010.1"/>
</dbReference>
<dbReference type="AlphaFoldDB" id="A0A1I4FTF2"/>
<dbReference type="Gene3D" id="1.10.101.10">
    <property type="entry name" value="PGBD-like superfamily/PGBD"/>
    <property type="match status" value="1"/>
</dbReference>
<evidence type="ECO:0000256" key="2">
    <source>
        <dbReference type="SAM" id="SignalP"/>
    </source>
</evidence>
<reference evidence="4 5" key="1">
    <citation type="submission" date="2016-10" db="EMBL/GenBank/DDBJ databases">
        <authorList>
            <person name="de Groot N.N."/>
        </authorList>
    </citation>
    <scope>NUCLEOTIDE SEQUENCE [LARGE SCALE GENOMIC DNA]</scope>
    <source>
        <strain evidence="4 5">DSM 16199</strain>
    </source>
</reference>
<name>A0A1I4FTF2_9RHOB</name>
<dbReference type="Gene3D" id="2.40.10.120">
    <property type="match status" value="1"/>
</dbReference>
<dbReference type="InterPro" id="IPR036365">
    <property type="entry name" value="PGBD-like_sf"/>
</dbReference>
<dbReference type="SUPFAM" id="SSF47090">
    <property type="entry name" value="PGBD-like"/>
    <property type="match status" value="1"/>
</dbReference>
<feature type="region of interest" description="Disordered" evidence="1">
    <location>
        <begin position="108"/>
        <end position="134"/>
    </location>
</feature>
<dbReference type="InterPro" id="IPR036366">
    <property type="entry name" value="PGBDSf"/>
</dbReference>
<dbReference type="InterPro" id="IPR007730">
    <property type="entry name" value="SPOR-like_dom"/>
</dbReference>
<dbReference type="SUPFAM" id="SSF50494">
    <property type="entry name" value="Trypsin-like serine proteases"/>
    <property type="match status" value="1"/>
</dbReference>
<gene>
    <name evidence="4" type="ORF">SAMN04488004_110112</name>
</gene>
<proteinExistence type="predicted"/>
<accession>A0A1I4FTF2</accession>
<dbReference type="Pfam" id="PF01471">
    <property type="entry name" value="PG_binding_1"/>
    <property type="match status" value="1"/>
</dbReference>
<dbReference type="OrthoDB" id="6810892at2"/>